<gene>
    <name evidence="1" type="ORF">BcepSauron_236</name>
</gene>
<keyword evidence="2" id="KW-1185">Reference proteome</keyword>
<evidence type="ECO:0000313" key="1">
    <source>
        <dbReference type="EMBL" id="QBQ74616.1"/>
    </source>
</evidence>
<dbReference type="Proteomes" id="UP000301424">
    <property type="component" value="Segment"/>
</dbReference>
<accession>A0A482MM70</accession>
<reference evidence="1 2" key="1">
    <citation type="submission" date="2019-02" db="EMBL/GenBank/DDBJ databases">
        <title>Complete genome sequence of Burkholderia cenocepacia phage BcepSauron.</title>
        <authorList>
            <person name="Park K."/>
            <person name="Gonzalez C."/>
            <person name="Liu M."/>
            <person name="Gill J."/>
        </authorList>
    </citation>
    <scope>NUCLEOTIDE SEQUENCE [LARGE SCALE GENOMIC DNA]</scope>
</reference>
<dbReference type="EMBL" id="MK552141">
    <property type="protein sequence ID" value="QBQ74616.1"/>
    <property type="molecule type" value="Genomic_DNA"/>
</dbReference>
<protein>
    <submittedName>
        <fullName evidence="1">Uncharacterized protein</fullName>
    </submittedName>
</protein>
<proteinExistence type="predicted"/>
<sequence length="153" mass="17508">MKVVDKDIMNGVLVVDFEDYDVQGWFEEVTAPSTDVAFGAPRMYRRDLVIDGTLYIGLFPVIRRGTSTVWECSVRYTDPRYTNVKFVVCADDVKSKHDGQWHFVSAQQIARLHNLRPSQWVTLQQAQKIGLSLEGLTILRPRFDGDYKDYSGA</sequence>
<name>A0A482MM70_9CAUD</name>
<organism evidence="1 2">
    <name type="scientific">Burkholderia phage BcepSauron</name>
    <dbReference type="NCBI Taxonomy" id="2530033"/>
    <lineage>
        <taxon>Viruses</taxon>
        <taxon>Duplodnaviria</taxon>
        <taxon>Heunggongvirae</taxon>
        <taxon>Uroviricota</taxon>
        <taxon>Caudoviricetes</taxon>
        <taxon>Sarumanvirus</taxon>
        <taxon>Sarumanvirus bcepsauron</taxon>
    </lineage>
</organism>
<evidence type="ECO:0000313" key="2">
    <source>
        <dbReference type="Proteomes" id="UP000301424"/>
    </source>
</evidence>